<dbReference type="PANTHER" id="PTHR37205">
    <property type="entry name" value="F23A5.30 PROTEIN"/>
    <property type="match status" value="1"/>
</dbReference>
<dbReference type="Proteomes" id="UP001417504">
    <property type="component" value="Unassembled WGS sequence"/>
</dbReference>
<dbReference type="GO" id="GO:0009909">
    <property type="term" value="P:regulation of flower development"/>
    <property type="evidence" value="ECO:0007669"/>
    <property type="project" value="InterPro"/>
</dbReference>
<organism evidence="2 3">
    <name type="scientific">Stephania japonica</name>
    <dbReference type="NCBI Taxonomy" id="461633"/>
    <lineage>
        <taxon>Eukaryota</taxon>
        <taxon>Viridiplantae</taxon>
        <taxon>Streptophyta</taxon>
        <taxon>Embryophyta</taxon>
        <taxon>Tracheophyta</taxon>
        <taxon>Spermatophyta</taxon>
        <taxon>Magnoliopsida</taxon>
        <taxon>Ranunculales</taxon>
        <taxon>Menispermaceae</taxon>
        <taxon>Menispermoideae</taxon>
        <taxon>Cissampelideae</taxon>
        <taxon>Stephania</taxon>
    </lineage>
</organism>
<evidence type="ECO:0000256" key="1">
    <source>
        <dbReference type="SAM" id="Coils"/>
    </source>
</evidence>
<accession>A0AAP0EHR9</accession>
<keyword evidence="3" id="KW-1185">Reference proteome</keyword>
<evidence type="ECO:0000313" key="2">
    <source>
        <dbReference type="EMBL" id="KAK9091037.1"/>
    </source>
</evidence>
<dbReference type="AlphaFoldDB" id="A0AAP0EHR9"/>
<dbReference type="PANTHER" id="PTHR37205:SF1">
    <property type="entry name" value="F23A5.30 PROTEIN"/>
    <property type="match status" value="1"/>
</dbReference>
<evidence type="ECO:0000313" key="3">
    <source>
        <dbReference type="Proteomes" id="UP001417504"/>
    </source>
</evidence>
<gene>
    <name evidence="2" type="ORF">Sjap_024214</name>
</gene>
<protein>
    <submittedName>
        <fullName evidence="2">Uncharacterized protein</fullName>
    </submittedName>
</protein>
<feature type="coiled-coil region" evidence="1">
    <location>
        <begin position="184"/>
        <end position="225"/>
    </location>
</feature>
<dbReference type="InterPro" id="IPR038864">
    <property type="entry name" value="HDR1"/>
</dbReference>
<proteinExistence type="predicted"/>
<keyword evidence="1" id="KW-0175">Coiled coil</keyword>
<sequence>MHTRYWQESGDRFTYSQSDKNNQLAHRPYVPSRLSHQINSRFVQAITDAHLYVSRVQEKVRSWRIWVVTGGELNQNGGLDGLDKLAKTLKASLCLETMLRNEATGEGSSVLQWLQCVVSNSVSCLAVPVGQSRPYRHCKDWLSVDPLFSFIAVVCFLPRDLEGICDMGRDADGRKKILNQDREINGLNEQLEEDAKALEHMQLQLLQERSRRSEVERENTMLQKQVSMLMNMLQ</sequence>
<name>A0AAP0EHR9_9MAGN</name>
<reference evidence="2 3" key="1">
    <citation type="submission" date="2024-01" db="EMBL/GenBank/DDBJ databases">
        <title>Genome assemblies of Stephania.</title>
        <authorList>
            <person name="Yang L."/>
        </authorList>
    </citation>
    <scope>NUCLEOTIDE SEQUENCE [LARGE SCALE GENOMIC DNA]</scope>
    <source>
        <strain evidence="2">QJT</strain>
        <tissue evidence="2">Leaf</tissue>
    </source>
</reference>
<comment type="caution">
    <text evidence="2">The sequence shown here is derived from an EMBL/GenBank/DDBJ whole genome shotgun (WGS) entry which is preliminary data.</text>
</comment>
<dbReference type="EMBL" id="JBBNAE010000010">
    <property type="protein sequence ID" value="KAK9091037.1"/>
    <property type="molecule type" value="Genomic_DNA"/>
</dbReference>